<sequence>MKLSVTDQKKYPLFTHYVKKDFPKLSRVPKIIKNISKYGNLTLTAFKAALIWGASPMIRITNLHSGQCGVPKAYGCFRHSKPHAIEIHIQVIADFEKSHSTSTDKNKKGRAVYVAGATLLHEICHWGNYNNVPKVPELKEMGAAFELSTYGKIIY</sequence>
<evidence type="ECO:0000259" key="1">
    <source>
        <dbReference type="Pfam" id="PF15639"/>
    </source>
</evidence>
<dbReference type="InterPro" id="IPR028913">
    <property type="entry name" value="Tox-MPTase3_dom"/>
</dbReference>
<organism evidence="2">
    <name type="scientific">hydrothermal vent metagenome</name>
    <dbReference type="NCBI Taxonomy" id="652676"/>
    <lineage>
        <taxon>unclassified sequences</taxon>
        <taxon>metagenomes</taxon>
        <taxon>ecological metagenomes</taxon>
    </lineage>
</organism>
<dbReference type="Pfam" id="PF15639">
    <property type="entry name" value="Tox-MPTase3"/>
    <property type="match status" value="1"/>
</dbReference>
<accession>A0A3B0Y081</accession>
<feature type="domain" description="Tox-MPTase3" evidence="1">
    <location>
        <begin position="8"/>
        <end position="151"/>
    </location>
</feature>
<name>A0A3B0Y081_9ZZZZ</name>
<dbReference type="AlphaFoldDB" id="A0A3B0Y081"/>
<gene>
    <name evidence="2" type="ORF">MNBD_GAMMA15-1740</name>
</gene>
<protein>
    <recommendedName>
        <fullName evidence="1">Tox-MPTase3 domain-containing protein</fullName>
    </recommendedName>
</protein>
<dbReference type="EMBL" id="UOFN01000027">
    <property type="protein sequence ID" value="VAW74048.1"/>
    <property type="molecule type" value="Genomic_DNA"/>
</dbReference>
<evidence type="ECO:0000313" key="2">
    <source>
        <dbReference type="EMBL" id="VAW74048.1"/>
    </source>
</evidence>
<proteinExistence type="predicted"/>
<reference evidence="2" key="1">
    <citation type="submission" date="2018-06" db="EMBL/GenBank/DDBJ databases">
        <authorList>
            <person name="Zhirakovskaya E."/>
        </authorList>
    </citation>
    <scope>NUCLEOTIDE SEQUENCE</scope>
</reference>